<evidence type="ECO:0000313" key="2">
    <source>
        <dbReference type="EMBL" id="KAK3234975.1"/>
    </source>
</evidence>
<sequence length="72" mass="8190">MLIAGELKYLARAMVLTLGAVCSYLFLFGDRASLLGIWWTLVIFFAARCSQSSFRLLQIYPRFDTQLVAKHS</sequence>
<protein>
    <submittedName>
        <fullName evidence="2">Uncharacterized protein</fullName>
    </submittedName>
</protein>
<accession>A0AAE0BFE4</accession>
<keyword evidence="1" id="KW-0472">Membrane</keyword>
<evidence type="ECO:0000256" key="1">
    <source>
        <dbReference type="SAM" id="Phobius"/>
    </source>
</evidence>
<organism evidence="2 3">
    <name type="scientific">Cymbomonas tetramitiformis</name>
    <dbReference type="NCBI Taxonomy" id="36881"/>
    <lineage>
        <taxon>Eukaryota</taxon>
        <taxon>Viridiplantae</taxon>
        <taxon>Chlorophyta</taxon>
        <taxon>Pyramimonadophyceae</taxon>
        <taxon>Pyramimonadales</taxon>
        <taxon>Pyramimonadaceae</taxon>
        <taxon>Cymbomonas</taxon>
    </lineage>
</organism>
<feature type="transmembrane region" description="Helical" evidence="1">
    <location>
        <begin position="9"/>
        <end position="27"/>
    </location>
</feature>
<feature type="transmembrane region" description="Helical" evidence="1">
    <location>
        <begin position="33"/>
        <end position="50"/>
    </location>
</feature>
<dbReference type="AlphaFoldDB" id="A0AAE0BFE4"/>
<evidence type="ECO:0000313" key="3">
    <source>
        <dbReference type="Proteomes" id="UP001190700"/>
    </source>
</evidence>
<dbReference type="EMBL" id="LGRX02035404">
    <property type="protein sequence ID" value="KAK3234975.1"/>
    <property type="molecule type" value="Genomic_DNA"/>
</dbReference>
<reference evidence="2 3" key="1">
    <citation type="journal article" date="2015" name="Genome Biol. Evol.">
        <title>Comparative Genomics of a Bacterivorous Green Alga Reveals Evolutionary Causalities and Consequences of Phago-Mixotrophic Mode of Nutrition.</title>
        <authorList>
            <person name="Burns J.A."/>
            <person name="Paasch A."/>
            <person name="Narechania A."/>
            <person name="Kim E."/>
        </authorList>
    </citation>
    <scope>NUCLEOTIDE SEQUENCE [LARGE SCALE GENOMIC DNA]</scope>
    <source>
        <strain evidence="2 3">PLY_AMNH</strain>
    </source>
</reference>
<proteinExistence type="predicted"/>
<keyword evidence="1" id="KW-0812">Transmembrane</keyword>
<dbReference type="Proteomes" id="UP001190700">
    <property type="component" value="Unassembled WGS sequence"/>
</dbReference>
<name>A0AAE0BFE4_9CHLO</name>
<comment type="caution">
    <text evidence="2">The sequence shown here is derived from an EMBL/GenBank/DDBJ whole genome shotgun (WGS) entry which is preliminary data.</text>
</comment>
<keyword evidence="1" id="KW-1133">Transmembrane helix</keyword>
<keyword evidence="3" id="KW-1185">Reference proteome</keyword>
<gene>
    <name evidence="2" type="ORF">CYMTET_54796</name>
</gene>